<dbReference type="GO" id="GO:0051321">
    <property type="term" value="P:meiotic cell cycle"/>
    <property type="evidence" value="ECO:0007669"/>
    <property type="project" value="UniProtKB-KW"/>
</dbReference>
<dbReference type="OrthoDB" id="65716at2759"/>
<dbReference type="STRING" id="43700.ENSMALP00000015384"/>
<sequence>MERFVTTVKCLTENLLQKQSTDYDEVIEKLFSEVSGLEDFPKIPDPQLEECAIQLWNWAVTKNVGTAISKNQKAKVRHVACSLMYCCEPDNPTEGNSRKQILMASKTGRTWLDCKNPQMADIILRLAVKSLETLYSQLTNRADGAADITSSKGDVEKDLLRILSCQAESALSQGNNHDAVIYMQRCRDMLQRLPKDTGYLSLMCYNFGIDTYNLRQFEDSAFWLSQSYDIGKMNVRYAPGPDDCQRFQEKALNAVSLANKECMSVSGLYLKIRILLRCGASDDRIRAGLNEMLESEVSLEVCLSTVKLLVSEDREVLAFEYLKRVCQRFELSPDLGTALILHVELLLQRGKELLGKQKIEDIITGHYTGKQLTPQALTNLHVILWDKASKHFEARNYSEALQWYNYSLSFYKSGQMEPNLAKLQRNRASCFLHLKQMEKAKEAVKEAERCDPDNIFTQFSVYRIAVQENNVKKAAEAVSAMGLLSKSPVADEDTLLVAENAASNLLSLAAQIALENEQQETAMRALESLCETSKDEAQVLTALRCLVRLVLTTTEKLSDEMRNVNLDVLLPYLKMALQKVSHQSHMTVEQRTEEANWFRKIAWNLALQCESNPERMRDFFVLSYQLSQMCPPDRTLLMGQKTCLLMAAAASLELYRKSPYAAQTEKLTQALEYIQICWEVWKTLKASGSFPKDPTDTLLLLYEFEARAKLNDPKVETVLESVLELENVETKVLETIAALAMEPPAHFPLLCKKALRVALSLNKKQPQADLARCSKCVHSLIKLSLPSGVSEVEAHVLEEVWEYYEEALSIIATAPDDFPEMETLWLLTRAWNTGILLYSLAQYPEAEKWCGLAMSFVRHLRYLQESYETRMSGLYSEILDRLDKAKKNHIMEE</sequence>
<dbReference type="CTD" id="56159"/>
<dbReference type="InterPro" id="IPR019734">
    <property type="entry name" value="TPR_rpt"/>
</dbReference>
<dbReference type="InterPro" id="IPR011990">
    <property type="entry name" value="TPR-like_helical_dom_sf"/>
</dbReference>
<dbReference type="SUPFAM" id="SSF48371">
    <property type="entry name" value="ARM repeat"/>
    <property type="match status" value="1"/>
</dbReference>
<dbReference type="Proteomes" id="UP000261600">
    <property type="component" value="Unplaced"/>
</dbReference>
<evidence type="ECO:0000256" key="2">
    <source>
        <dbReference type="ARBA" id="ARBA00031845"/>
    </source>
</evidence>
<keyword evidence="4" id="KW-1185">Reference proteome</keyword>
<dbReference type="SMART" id="SM00028">
    <property type="entry name" value="TPR"/>
    <property type="match status" value="3"/>
</dbReference>
<dbReference type="Ensembl" id="ENSMALT00000015697.1">
    <property type="protein sequence ID" value="ENSMALP00000015384.1"/>
    <property type="gene ID" value="ENSMALG00000010802.1"/>
</dbReference>
<dbReference type="InterPro" id="IPR016024">
    <property type="entry name" value="ARM-type_fold"/>
</dbReference>
<dbReference type="AlphaFoldDB" id="A0A3Q3J9H4"/>
<dbReference type="Gene3D" id="1.25.40.10">
    <property type="entry name" value="Tetratricopeptide repeat domain"/>
    <property type="match status" value="1"/>
</dbReference>
<dbReference type="PANTHER" id="PTHR38487:SF1">
    <property type="entry name" value="PROTEIN ZIP4 HOMOLOG"/>
    <property type="match status" value="1"/>
</dbReference>
<proteinExistence type="predicted"/>
<keyword evidence="1" id="KW-0469">Meiosis</keyword>
<dbReference type="GeneID" id="109952922"/>
<dbReference type="RefSeq" id="XP_020443934.1">
    <property type="nucleotide sequence ID" value="XM_020588278.1"/>
</dbReference>
<dbReference type="KEGG" id="malb:109952922"/>
<evidence type="ECO:0000313" key="3">
    <source>
        <dbReference type="Ensembl" id="ENSMALP00000015384.1"/>
    </source>
</evidence>
<accession>A0A3Q3J9H4</accession>
<evidence type="ECO:0000313" key="4">
    <source>
        <dbReference type="Proteomes" id="UP000261600"/>
    </source>
</evidence>
<dbReference type="SUPFAM" id="SSF48452">
    <property type="entry name" value="TPR-like"/>
    <property type="match status" value="1"/>
</dbReference>
<evidence type="ECO:0000256" key="1">
    <source>
        <dbReference type="ARBA" id="ARBA00023254"/>
    </source>
</evidence>
<protein>
    <recommendedName>
        <fullName evidence="2">Protein ZIP4 homolog</fullName>
    </recommendedName>
</protein>
<name>A0A3Q3J9H4_MONAL</name>
<reference evidence="3" key="1">
    <citation type="submission" date="2025-08" db="UniProtKB">
        <authorList>
            <consortium name="Ensembl"/>
        </authorList>
    </citation>
    <scope>IDENTIFICATION</scope>
</reference>
<dbReference type="PANTHER" id="PTHR38487">
    <property type="entry name" value="TESTIS EXPRESSED 11"/>
    <property type="match status" value="1"/>
</dbReference>
<organism evidence="3 4">
    <name type="scientific">Monopterus albus</name>
    <name type="common">Swamp eel</name>
    <dbReference type="NCBI Taxonomy" id="43700"/>
    <lineage>
        <taxon>Eukaryota</taxon>
        <taxon>Metazoa</taxon>
        <taxon>Chordata</taxon>
        <taxon>Craniata</taxon>
        <taxon>Vertebrata</taxon>
        <taxon>Euteleostomi</taxon>
        <taxon>Actinopterygii</taxon>
        <taxon>Neopterygii</taxon>
        <taxon>Teleostei</taxon>
        <taxon>Neoteleostei</taxon>
        <taxon>Acanthomorphata</taxon>
        <taxon>Anabantaria</taxon>
        <taxon>Synbranchiformes</taxon>
        <taxon>Synbranchidae</taxon>
        <taxon>Monopterus</taxon>
    </lineage>
</organism>
<reference evidence="3" key="2">
    <citation type="submission" date="2025-09" db="UniProtKB">
        <authorList>
            <consortium name="Ensembl"/>
        </authorList>
    </citation>
    <scope>IDENTIFICATION</scope>
</reference>
<dbReference type="Pfam" id="PF08631">
    <property type="entry name" value="SPO22"/>
    <property type="match status" value="2"/>
</dbReference>
<dbReference type="InterPro" id="IPR013940">
    <property type="entry name" value="Spo22/ZIP4/TEX11"/>
</dbReference>